<dbReference type="EC" id="6.1.1.21" evidence="2"/>
<comment type="similarity">
    <text evidence="1 2">Belongs to the class-II aminoacyl-tRNA synthetase family.</text>
</comment>
<dbReference type="Proteomes" id="UP001056035">
    <property type="component" value="Chromosome"/>
</dbReference>
<keyword evidence="2 4" id="KW-0436">Ligase</keyword>
<gene>
    <name evidence="2 4" type="primary">hisS</name>
    <name evidence="4" type="ORF">NBH00_14270</name>
</gene>
<keyword evidence="5" id="KW-1185">Reference proteome</keyword>
<organism evidence="4 5">
    <name type="scientific">Paraconexibacter antarcticus</name>
    <dbReference type="NCBI Taxonomy" id="2949664"/>
    <lineage>
        <taxon>Bacteria</taxon>
        <taxon>Bacillati</taxon>
        <taxon>Actinomycetota</taxon>
        <taxon>Thermoleophilia</taxon>
        <taxon>Solirubrobacterales</taxon>
        <taxon>Paraconexibacteraceae</taxon>
        <taxon>Paraconexibacter</taxon>
    </lineage>
</organism>
<dbReference type="InterPro" id="IPR036621">
    <property type="entry name" value="Anticodon-bd_dom_sf"/>
</dbReference>
<dbReference type="InterPro" id="IPR041715">
    <property type="entry name" value="HisRS-like_core"/>
</dbReference>
<dbReference type="Gene3D" id="3.40.50.800">
    <property type="entry name" value="Anticodon-binding domain"/>
    <property type="match status" value="1"/>
</dbReference>
<protein>
    <recommendedName>
        <fullName evidence="2">Histidine--tRNA ligase</fullName>
        <ecNumber evidence="2">6.1.1.21</ecNumber>
    </recommendedName>
    <alternativeName>
        <fullName evidence="2">Histidyl-tRNA synthetase</fullName>
        <shortName evidence="2">HisRS</shortName>
    </alternativeName>
</protein>
<evidence type="ECO:0000256" key="1">
    <source>
        <dbReference type="ARBA" id="ARBA00008226"/>
    </source>
</evidence>
<comment type="catalytic activity">
    <reaction evidence="2">
        <text>tRNA(His) + L-histidine + ATP = L-histidyl-tRNA(His) + AMP + diphosphate + H(+)</text>
        <dbReference type="Rhea" id="RHEA:17313"/>
        <dbReference type="Rhea" id="RHEA-COMP:9665"/>
        <dbReference type="Rhea" id="RHEA-COMP:9689"/>
        <dbReference type="ChEBI" id="CHEBI:15378"/>
        <dbReference type="ChEBI" id="CHEBI:30616"/>
        <dbReference type="ChEBI" id="CHEBI:33019"/>
        <dbReference type="ChEBI" id="CHEBI:57595"/>
        <dbReference type="ChEBI" id="CHEBI:78442"/>
        <dbReference type="ChEBI" id="CHEBI:78527"/>
        <dbReference type="ChEBI" id="CHEBI:456215"/>
        <dbReference type="EC" id="6.1.1.21"/>
    </reaction>
</comment>
<keyword evidence="2" id="KW-0030">Aminoacyl-tRNA synthetase</keyword>
<dbReference type="InterPro" id="IPR004516">
    <property type="entry name" value="HisRS/HisZ"/>
</dbReference>
<dbReference type="NCBIfam" id="TIGR00442">
    <property type="entry name" value="hisS"/>
    <property type="match status" value="1"/>
</dbReference>
<keyword evidence="2" id="KW-0547">Nucleotide-binding</keyword>
<dbReference type="EMBL" id="CP098502">
    <property type="protein sequence ID" value="UTI62527.1"/>
    <property type="molecule type" value="Genomic_DNA"/>
</dbReference>
<dbReference type="InterPro" id="IPR045864">
    <property type="entry name" value="aa-tRNA-synth_II/BPL/LPL"/>
</dbReference>
<reference evidence="4 5" key="1">
    <citation type="submission" date="2022-06" db="EMBL/GenBank/DDBJ databases">
        <title>Paraconexibacter antarcticus.</title>
        <authorList>
            <person name="Kim C.S."/>
        </authorList>
    </citation>
    <scope>NUCLEOTIDE SEQUENCE [LARGE SCALE GENOMIC DNA]</scope>
    <source>
        <strain evidence="4 5">02-257</strain>
    </source>
</reference>
<dbReference type="Gene3D" id="3.30.930.10">
    <property type="entry name" value="Bira Bifunctional Protein, Domain 2"/>
    <property type="match status" value="1"/>
</dbReference>
<proteinExistence type="inferred from homology"/>
<sequence>MSTGKLQAARGTQDVLPAQAPERLALERVARRVLEGAGYERIETPTFEATDLFSRGVGTSTDIVQKEMFTFRDRGDRSLTLRPEGTAPVMRAYLEHGMHKLPQPVKLWYWESFFRDERMQAGRYKQFWQVGAEAIGASGPSVDAELITLLHAILSEVGVGDLKVRLGSLGTAQTRAAYRERLVAYLRTHEERLSAEVRERIDLNPLRAFDADDAGTREVMAGAPLLLDELDAGDAEHFAAVRARLDAADVPYVIDPTLVRGLDYYTRTVFEVESGALAAAQAAVGGGGRYDGLAEQLGGPATPGIGWAAGIERILIAAEPSLHPVAICDLYVAGEGLTAFALAAQARKAGLAVQQELAGRSAKGALKQAARLRATCVALVDETAGTIELRDTESGEQTVATDAAQVIARALKGRHPG</sequence>
<dbReference type="PANTHER" id="PTHR43707:SF1">
    <property type="entry name" value="HISTIDINE--TRNA LIGASE, MITOCHONDRIAL-RELATED"/>
    <property type="match status" value="1"/>
</dbReference>
<evidence type="ECO:0000313" key="5">
    <source>
        <dbReference type="Proteomes" id="UP001056035"/>
    </source>
</evidence>
<dbReference type="PIRSF" id="PIRSF001549">
    <property type="entry name" value="His-tRNA_synth"/>
    <property type="match status" value="1"/>
</dbReference>
<feature type="domain" description="Aminoacyl-transfer RNA synthetases class-II family profile" evidence="3">
    <location>
        <begin position="1"/>
        <end position="317"/>
    </location>
</feature>
<dbReference type="HAMAP" id="MF_00127">
    <property type="entry name" value="His_tRNA_synth"/>
    <property type="match status" value="1"/>
</dbReference>
<dbReference type="SUPFAM" id="SSF52954">
    <property type="entry name" value="Class II aaRS ABD-related"/>
    <property type="match status" value="1"/>
</dbReference>
<dbReference type="GO" id="GO:0004821">
    <property type="term" value="F:histidine-tRNA ligase activity"/>
    <property type="evidence" value="ECO:0007669"/>
    <property type="project" value="UniProtKB-EC"/>
</dbReference>
<dbReference type="InterPro" id="IPR006195">
    <property type="entry name" value="aa-tRNA-synth_II"/>
</dbReference>
<evidence type="ECO:0000256" key="2">
    <source>
        <dbReference type="HAMAP-Rule" id="MF_00127"/>
    </source>
</evidence>
<evidence type="ECO:0000313" key="4">
    <source>
        <dbReference type="EMBL" id="UTI62527.1"/>
    </source>
</evidence>
<dbReference type="PANTHER" id="PTHR43707">
    <property type="entry name" value="HISTIDYL-TRNA SYNTHETASE"/>
    <property type="match status" value="1"/>
</dbReference>
<dbReference type="Pfam" id="PF13393">
    <property type="entry name" value="tRNA-synt_His"/>
    <property type="match status" value="1"/>
</dbReference>
<dbReference type="PROSITE" id="PS50862">
    <property type="entry name" value="AA_TRNA_LIGASE_II"/>
    <property type="match status" value="1"/>
</dbReference>
<dbReference type="SUPFAM" id="SSF55681">
    <property type="entry name" value="Class II aaRS and biotin synthetases"/>
    <property type="match status" value="1"/>
</dbReference>
<dbReference type="RefSeq" id="WP_254569264.1">
    <property type="nucleotide sequence ID" value="NZ_CP098502.1"/>
</dbReference>
<evidence type="ECO:0000259" key="3">
    <source>
        <dbReference type="PROSITE" id="PS50862"/>
    </source>
</evidence>
<dbReference type="InterPro" id="IPR015807">
    <property type="entry name" value="His-tRNA-ligase"/>
</dbReference>
<comment type="subunit">
    <text evidence="2">Homodimer.</text>
</comment>
<keyword evidence="2" id="KW-0648">Protein biosynthesis</keyword>
<keyword evidence="2" id="KW-0963">Cytoplasm</keyword>
<comment type="subcellular location">
    <subcellularLocation>
        <location evidence="2">Cytoplasm</location>
    </subcellularLocation>
</comment>
<dbReference type="CDD" id="cd00773">
    <property type="entry name" value="HisRS-like_core"/>
    <property type="match status" value="1"/>
</dbReference>
<name>A0ABY5DN75_9ACTN</name>
<accession>A0ABY5DN75</accession>
<keyword evidence="2" id="KW-0067">ATP-binding</keyword>